<dbReference type="Proteomes" id="UP001341840">
    <property type="component" value="Unassembled WGS sequence"/>
</dbReference>
<feature type="non-terminal residue" evidence="2">
    <location>
        <position position="99"/>
    </location>
</feature>
<name>A0ABU6VUZ1_9FABA</name>
<feature type="compositionally biased region" description="Polar residues" evidence="1">
    <location>
        <begin position="86"/>
        <end position="99"/>
    </location>
</feature>
<reference evidence="2 3" key="1">
    <citation type="journal article" date="2023" name="Plants (Basel)">
        <title>Bridging the Gap: Combining Genomics and Transcriptomics Approaches to Understand Stylosanthes scabra, an Orphan Legume from the Brazilian Caatinga.</title>
        <authorList>
            <person name="Ferreira-Neto J.R.C."/>
            <person name="da Silva M.D."/>
            <person name="Binneck E."/>
            <person name="de Melo N.F."/>
            <person name="da Silva R.H."/>
            <person name="de Melo A.L.T.M."/>
            <person name="Pandolfi V."/>
            <person name="Bustamante F.O."/>
            <person name="Brasileiro-Vidal A.C."/>
            <person name="Benko-Iseppon A.M."/>
        </authorList>
    </citation>
    <scope>NUCLEOTIDE SEQUENCE [LARGE SCALE GENOMIC DNA]</scope>
    <source>
        <tissue evidence="2">Leaves</tissue>
    </source>
</reference>
<evidence type="ECO:0000313" key="3">
    <source>
        <dbReference type="Proteomes" id="UP001341840"/>
    </source>
</evidence>
<feature type="region of interest" description="Disordered" evidence="1">
    <location>
        <begin position="1"/>
        <end position="54"/>
    </location>
</feature>
<comment type="caution">
    <text evidence="2">The sequence shown here is derived from an EMBL/GenBank/DDBJ whole genome shotgun (WGS) entry which is preliminary data.</text>
</comment>
<feature type="compositionally biased region" description="Basic and acidic residues" evidence="1">
    <location>
        <begin position="37"/>
        <end position="51"/>
    </location>
</feature>
<sequence>MLMHQEPKDEEEEEDPEEASASLTLPSPPKGPNSAYDEPHYWDSDGDHDQWGTDVVPMCSVVNRLLPKPRIPLKDQRGAAHPHPPQQSKYRTSYPHSTK</sequence>
<gene>
    <name evidence="2" type="ORF">PIB30_092097</name>
</gene>
<evidence type="ECO:0000313" key="2">
    <source>
        <dbReference type="EMBL" id="MED6176834.1"/>
    </source>
</evidence>
<organism evidence="2 3">
    <name type="scientific">Stylosanthes scabra</name>
    <dbReference type="NCBI Taxonomy" id="79078"/>
    <lineage>
        <taxon>Eukaryota</taxon>
        <taxon>Viridiplantae</taxon>
        <taxon>Streptophyta</taxon>
        <taxon>Embryophyta</taxon>
        <taxon>Tracheophyta</taxon>
        <taxon>Spermatophyta</taxon>
        <taxon>Magnoliopsida</taxon>
        <taxon>eudicotyledons</taxon>
        <taxon>Gunneridae</taxon>
        <taxon>Pentapetalae</taxon>
        <taxon>rosids</taxon>
        <taxon>fabids</taxon>
        <taxon>Fabales</taxon>
        <taxon>Fabaceae</taxon>
        <taxon>Papilionoideae</taxon>
        <taxon>50 kb inversion clade</taxon>
        <taxon>dalbergioids sensu lato</taxon>
        <taxon>Dalbergieae</taxon>
        <taxon>Pterocarpus clade</taxon>
        <taxon>Stylosanthes</taxon>
    </lineage>
</organism>
<accession>A0ABU6VUZ1</accession>
<proteinExistence type="predicted"/>
<evidence type="ECO:0000256" key="1">
    <source>
        <dbReference type="SAM" id="MobiDB-lite"/>
    </source>
</evidence>
<protein>
    <submittedName>
        <fullName evidence="2">Uncharacterized protein</fullName>
    </submittedName>
</protein>
<dbReference type="EMBL" id="JASCZI010152913">
    <property type="protein sequence ID" value="MED6176834.1"/>
    <property type="molecule type" value="Genomic_DNA"/>
</dbReference>
<feature type="compositionally biased region" description="Acidic residues" evidence="1">
    <location>
        <begin position="8"/>
        <end position="18"/>
    </location>
</feature>
<keyword evidence="3" id="KW-1185">Reference proteome</keyword>
<feature type="region of interest" description="Disordered" evidence="1">
    <location>
        <begin position="69"/>
        <end position="99"/>
    </location>
</feature>